<reference evidence="1 2" key="1">
    <citation type="submission" date="2024-05" db="EMBL/GenBank/DDBJ databases">
        <authorList>
            <person name="Wallberg A."/>
        </authorList>
    </citation>
    <scope>NUCLEOTIDE SEQUENCE [LARGE SCALE GENOMIC DNA]</scope>
</reference>
<keyword evidence="2" id="KW-1185">Reference proteome</keyword>
<name>A0AAV2PVB9_MEGNR</name>
<organism evidence="1 2">
    <name type="scientific">Meganyctiphanes norvegica</name>
    <name type="common">Northern krill</name>
    <name type="synonym">Thysanopoda norvegica</name>
    <dbReference type="NCBI Taxonomy" id="48144"/>
    <lineage>
        <taxon>Eukaryota</taxon>
        <taxon>Metazoa</taxon>
        <taxon>Ecdysozoa</taxon>
        <taxon>Arthropoda</taxon>
        <taxon>Crustacea</taxon>
        <taxon>Multicrustacea</taxon>
        <taxon>Malacostraca</taxon>
        <taxon>Eumalacostraca</taxon>
        <taxon>Eucarida</taxon>
        <taxon>Euphausiacea</taxon>
        <taxon>Euphausiidae</taxon>
        <taxon>Meganyctiphanes</taxon>
    </lineage>
</organism>
<dbReference type="AlphaFoldDB" id="A0AAV2PVB9"/>
<proteinExistence type="predicted"/>
<evidence type="ECO:0000313" key="2">
    <source>
        <dbReference type="Proteomes" id="UP001497623"/>
    </source>
</evidence>
<gene>
    <name evidence="1" type="ORF">MNOR_LOCUS5154</name>
</gene>
<feature type="non-terminal residue" evidence="1">
    <location>
        <position position="1"/>
    </location>
</feature>
<protein>
    <submittedName>
        <fullName evidence="1">Uncharacterized protein</fullName>
    </submittedName>
</protein>
<dbReference type="EMBL" id="CAXKWB010001956">
    <property type="protein sequence ID" value="CAL4065907.1"/>
    <property type="molecule type" value="Genomic_DNA"/>
</dbReference>
<accession>A0AAV2PVB9</accession>
<comment type="caution">
    <text evidence="1">The sequence shown here is derived from an EMBL/GenBank/DDBJ whole genome shotgun (WGS) entry which is preliminary data.</text>
</comment>
<evidence type="ECO:0000313" key="1">
    <source>
        <dbReference type="EMBL" id="CAL4065907.1"/>
    </source>
</evidence>
<dbReference type="Proteomes" id="UP001497623">
    <property type="component" value="Unassembled WGS sequence"/>
</dbReference>
<sequence>ALGSGLVAGDVDGHLKGCDLSLNLGNVVCDILGKDGVHGHLNGCGLGDAFRRKRDTGRVGGDVSGPCMSVGGPCMSVDGPCMSVGGPCMLVLTSMGDGLSFGLSLNLGGVVCLSLSLTALGRVTVDV</sequence>